<evidence type="ECO:0000313" key="2">
    <source>
        <dbReference type="Proteomes" id="UP000763447"/>
    </source>
</evidence>
<evidence type="ECO:0000313" key="1">
    <source>
        <dbReference type="EMBL" id="NLR19429.1"/>
    </source>
</evidence>
<proteinExistence type="predicted"/>
<protein>
    <submittedName>
        <fullName evidence="1">Transcriptional regulator</fullName>
    </submittedName>
</protein>
<dbReference type="NCBIfam" id="TIGR01636">
    <property type="entry name" value="phage_rinA"/>
    <property type="match status" value="1"/>
</dbReference>
<accession>A0ABX1L0M6</accession>
<dbReference type="InterPro" id="IPR006523">
    <property type="entry name" value="RinA"/>
</dbReference>
<dbReference type="RefSeq" id="WP_168925988.1">
    <property type="nucleotide sequence ID" value="NZ_JAAXLJ010000026.1"/>
</dbReference>
<sequence>MEKALFNYIAKLISDYPKTDNYIHTREEELMNKFQEFRDDNVGGGRLLNGKDTGTEDMAITLATDRRLTNIERHADAVEECLSNADDTTYQIIKELYLKQNREVTVYGVAQLVSLSERAVKYRRMKFFEAVAEKLGL</sequence>
<reference evidence="1 2" key="1">
    <citation type="submission" date="2020-04" db="EMBL/GenBank/DDBJ databases">
        <title>A novel species of genus Lactobacillus that was isolated from fermented food Zha-chili.</title>
        <authorList>
            <person name="Zhang Z."/>
        </authorList>
    </citation>
    <scope>NUCLEOTIDE SEQUENCE [LARGE SCALE GENOMIC DNA]</scope>
    <source>
        <strain evidence="2">HBUAS51383</strain>
    </source>
</reference>
<comment type="caution">
    <text evidence="1">The sequence shown here is derived from an EMBL/GenBank/DDBJ whole genome shotgun (WGS) entry which is preliminary data.</text>
</comment>
<dbReference type="Proteomes" id="UP000763447">
    <property type="component" value="Unassembled WGS sequence"/>
</dbReference>
<keyword evidence="2" id="KW-1185">Reference proteome</keyword>
<gene>
    <name evidence="1" type="ORF">HC026_11045</name>
</gene>
<dbReference type="EMBL" id="JAAXLJ010000026">
    <property type="protein sequence ID" value="NLR19429.1"/>
    <property type="molecule type" value="Genomic_DNA"/>
</dbReference>
<organism evidence="1 2">
    <name type="scientific">Secundilactobacillus angelensis</name>
    <dbReference type="NCBI Taxonomy" id="2722706"/>
    <lineage>
        <taxon>Bacteria</taxon>
        <taxon>Bacillati</taxon>
        <taxon>Bacillota</taxon>
        <taxon>Bacilli</taxon>
        <taxon>Lactobacillales</taxon>
        <taxon>Lactobacillaceae</taxon>
        <taxon>Secundilactobacillus</taxon>
    </lineage>
</organism>
<name>A0ABX1L0M6_9LACO</name>